<dbReference type="GO" id="GO:0015693">
    <property type="term" value="P:magnesium ion transport"/>
    <property type="evidence" value="ECO:0007669"/>
    <property type="project" value="UniProtKB-ARBA"/>
</dbReference>
<comment type="subcellular location">
    <subcellularLocation>
        <location evidence="1">Basolateral cell membrane</location>
        <topology evidence="1">Multi-pass membrane protein</topology>
    </subcellularLocation>
</comment>
<feature type="transmembrane region" description="Helical" evidence="12">
    <location>
        <begin position="256"/>
        <end position="274"/>
    </location>
</feature>
<dbReference type="InterPro" id="IPR045095">
    <property type="entry name" value="ACDP"/>
</dbReference>
<comment type="similarity">
    <text evidence="2">Belongs to the ACDP family.</text>
</comment>
<evidence type="ECO:0000256" key="7">
    <source>
        <dbReference type="ARBA" id="ARBA00023122"/>
    </source>
</evidence>
<dbReference type="OrthoDB" id="5353557at2759"/>
<evidence type="ECO:0000256" key="11">
    <source>
        <dbReference type="SAM" id="MobiDB-lite"/>
    </source>
</evidence>
<evidence type="ECO:0000256" key="2">
    <source>
        <dbReference type="ARBA" id="ARBA00010484"/>
    </source>
</evidence>
<dbReference type="PANTHER" id="PTHR12064">
    <property type="entry name" value="METAL TRANSPORTER CNNM"/>
    <property type="match status" value="1"/>
</dbReference>
<keyword evidence="3 10" id="KW-0812">Transmembrane</keyword>
<dbReference type="InterPro" id="IPR002550">
    <property type="entry name" value="CNNM"/>
</dbReference>
<dbReference type="SUPFAM" id="SSF54631">
    <property type="entry name" value="CBS-domain pair"/>
    <property type="match status" value="1"/>
</dbReference>
<sequence length="781" mass="88635">MIVTLHTIFLLPLVYSQTSDISLKDNQPEIEMITYEIKPYVSGIRVVSLPNENGFISYTEAGESLIYPDTKVRVVLFGYHLDKIGVISLTIDNCFNSLINITHSEFLIQTVKRLDFLAYFVEKDQPYRICYKERKSGKESEEEEEEDMIMIDETRAWISTETPTRIYYLPLYLQIGIVFVLFCLSALFSGLNLGLMALSPQELMLIQKSGSASERNYAETILPVRQSGNYLLCTILIMNVVVNAAISILFEDMTSGMLAFIIASVGIVIIGEIIPQSICVKKGLAVGAYTIWLTRAFMILTFPLSYPISKLLDIFLGEDTPVYDRNKLINLMKMTTSEENQDLAADLKIAVGAMEISEKTVGDILTKIEDVFMLPENIKLDATNIAEVIRHGYTRIPVYRGENRNDIVSLLIVRDLALIDPDDNFSVKMVCDFYKHPLRFVDQSTPLHSMLEEFKTGDYHLAIVLSATSRLDAKSGKQCKEPIGIVTLEDIVEEILQAEIVDESDTITDNVHRTTRKYTKEPNVTKILMFEEKCNPLSVQMEVMTSHFLSSHHEIFTSDYVHERAISHLMRKNIRQIDLSHSPRIYGNRAKKQETIAIYRSNQPSTRFVVILEGRATVKFRNMEFEAGPWKCFGTELLDQIDELLNDDSFEGTQCGFSTGSSLITTLINSIQFTPDFDLIVTEFCRFLQVTVPAYLNAYHVTCIARAARDKHINMMGPLIKASLRSDISDRMQRVSETLLKRNSSKSSFDPPGSRKEVVEKRRCHSDFGKHLPSISSITKQ</sequence>
<keyword evidence="8 10" id="KW-0472">Membrane</keyword>
<evidence type="ECO:0000256" key="9">
    <source>
        <dbReference type="PROSITE-ProRule" id="PRU00703"/>
    </source>
</evidence>
<keyword evidence="6" id="KW-0813">Transport</keyword>
<evidence type="ECO:0000313" key="18">
    <source>
        <dbReference type="WBParaSite" id="ASIM_0000021001-mRNA-1"/>
    </source>
</evidence>
<dbReference type="GO" id="GO:0040026">
    <property type="term" value="P:positive regulation of vulval development"/>
    <property type="evidence" value="ECO:0007669"/>
    <property type="project" value="UniProtKB-ARBA"/>
</dbReference>
<keyword evidence="7 9" id="KW-0129">CBS domain</keyword>
<feature type="signal peptide" evidence="13">
    <location>
        <begin position="1"/>
        <end position="16"/>
    </location>
</feature>
<dbReference type="GO" id="GO:0040018">
    <property type="term" value="P:positive regulation of multicellular organism growth"/>
    <property type="evidence" value="ECO:0007669"/>
    <property type="project" value="UniProtKB-ARBA"/>
</dbReference>
<keyword evidence="6" id="KW-0406">Ion transport</keyword>
<feature type="region of interest" description="Disordered" evidence="11">
    <location>
        <begin position="741"/>
        <end position="781"/>
    </location>
</feature>
<dbReference type="Pfam" id="PF01595">
    <property type="entry name" value="CNNM"/>
    <property type="match status" value="1"/>
</dbReference>
<dbReference type="AlphaFoldDB" id="A0A0M3IY92"/>
<organism evidence="18">
    <name type="scientific">Anisakis simplex</name>
    <name type="common">Herring worm</name>
    <dbReference type="NCBI Taxonomy" id="6269"/>
    <lineage>
        <taxon>Eukaryota</taxon>
        <taxon>Metazoa</taxon>
        <taxon>Ecdysozoa</taxon>
        <taxon>Nematoda</taxon>
        <taxon>Chromadorea</taxon>
        <taxon>Rhabditida</taxon>
        <taxon>Spirurina</taxon>
        <taxon>Ascaridomorpha</taxon>
        <taxon>Ascaridoidea</taxon>
        <taxon>Anisakidae</taxon>
        <taxon>Anisakis</taxon>
        <taxon>Anisakis simplex complex</taxon>
    </lineage>
</organism>
<dbReference type="Gene3D" id="3.10.580.10">
    <property type="entry name" value="CBS-domain"/>
    <property type="match status" value="1"/>
</dbReference>
<keyword evidence="13" id="KW-0732">Signal</keyword>
<dbReference type="WBParaSite" id="ASIM_0000021001-mRNA-1">
    <property type="protein sequence ID" value="ASIM_0000021001-mRNA-1"/>
    <property type="gene ID" value="ASIM_0000021001"/>
</dbReference>
<evidence type="ECO:0000256" key="5">
    <source>
        <dbReference type="ARBA" id="ARBA00022989"/>
    </source>
</evidence>
<feature type="transmembrane region" description="Helical" evidence="12">
    <location>
        <begin position="230"/>
        <end position="250"/>
    </location>
</feature>
<reference evidence="18" key="1">
    <citation type="submission" date="2017-02" db="UniProtKB">
        <authorList>
            <consortium name="WormBaseParasite"/>
        </authorList>
    </citation>
    <scope>IDENTIFICATION</scope>
</reference>
<evidence type="ECO:0000256" key="10">
    <source>
        <dbReference type="PROSITE-ProRule" id="PRU01193"/>
    </source>
</evidence>
<evidence type="ECO:0000256" key="4">
    <source>
        <dbReference type="ARBA" id="ARBA00022737"/>
    </source>
</evidence>
<feature type="transmembrane region" description="Helical" evidence="12">
    <location>
        <begin position="286"/>
        <end position="306"/>
    </location>
</feature>
<keyword evidence="5 10" id="KW-1133">Transmembrane helix</keyword>
<dbReference type="GO" id="GO:0016323">
    <property type="term" value="C:basolateral plasma membrane"/>
    <property type="evidence" value="ECO:0007669"/>
    <property type="project" value="UniProtKB-SubCell"/>
</dbReference>
<keyword evidence="4" id="KW-0677">Repeat</keyword>
<evidence type="ECO:0000256" key="6">
    <source>
        <dbReference type="ARBA" id="ARBA00023065"/>
    </source>
</evidence>
<dbReference type="InterPro" id="IPR046342">
    <property type="entry name" value="CBS_dom_sf"/>
</dbReference>
<dbReference type="InterPro" id="IPR000644">
    <property type="entry name" value="CBS_dom"/>
</dbReference>
<proteinExistence type="inferred from homology"/>
<evidence type="ECO:0000313" key="16">
    <source>
        <dbReference type="EMBL" id="VDK17394.1"/>
    </source>
</evidence>
<dbReference type="EMBL" id="UYRR01000039">
    <property type="protein sequence ID" value="VDK17394.1"/>
    <property type="molecule type" value="Genomic_DNA"/>
</dbReference>
<keyword evidence="17" id="KW-1185">Reference proteome</keyword>
<dbReference type="GO" id="GO:0010960">
    <property type="term" value="P:magnesium ion homeostasis"/>
    <property type="evidence" value="ECO:0007669"/>
    <property type="project" value="InterPro"/>
</dbReference>
<dbReference type="InterPro" id="IPR044751">
    <property type="entry name" value="Ion_transp-like_CBS"/>
</dbReference>
<dbReference type="Pfam" id="PF25562">
    <property type="entry name" value="CNBH_CNNM2_C"/>
    <property type="match status" value="1"/>
</dbReference>
<feature type="domain" description="CNNM transmembrane" evidence="15">
    <location>
        <begin position="167"/>
        <end position="347"/>
    </location>
</feature>
<dbReference type="GO" id="GO:0008340">
    <property type="term" value="P:determination of adult lifespan"/>
    <property type="evidence" value="ECO:0007669"/>
    <property type="project" value="UniProtKB-ARBA"/>
</dbReference>
<dbReference type="CDD" id="cd04590">
    <property type="entry name" value="CBS_pair_CorC_HlyC_assoc"/>
    <property type="match status" value="1"/>
</dbReference>
<feature type="transmembrane region" description="Helical" evidence="12">
    <location>
        <begin position="171"/>
        <end position="198"/>
    </location>
</feature>
<dbReference type="PROSITE" id="PS51846">
    <property type="entry name" value="CNNM"/>
    <property type="match status" value="1"/>
</dbReference>
<evidence type="ECO:0000256" key="12">
    <source>
        <dbReference type="SAM" id="Phobius"/>
    </source>
</evidence>
<feature type="chain" id="PRO_5043120659" evidence="13">
    <location>
        <begin position="17"/>
        <end position="781"/>
    </location>
</feature>
<evidence type="ECO:0000259" key="15">
    <source>
        <dbReference type="PROSITE" id="PS51846"/>
    </source>
</evidence>
<evidence type="ECO:0000256" key="1">
    <source>
        <dbReference type="ARBA" id="ARBA00004554"/>
    </source>
</evidence>
<evidence type="ECO:0000256" key="13">
    <source>
        <dbReference type="SAM" id="SignalP"/>
    </source>
</evidence>
<dbReference type="FunFam" id="3.10.580.10:FF:000006">
    <property type="entry name" value="DUF21 and CBS domain protein"/>
    <property type="match status" value="1"/>
</dbReference>
<evidence type="ECO:0000256" key="8">
    <source>
        <dbReference type="ARBA" id="ARBA00023136"/>
    </source>
</evidence>
<name>A0A0M3IY92_ANISI</name>
<dbReference type="PROSITE" id="PS51371">
    <property type="entry name" value="CBS"/>
    <property type="match status" value="1"/>
</dbReference>
<protein>
    <submittedName>
        <fullName evidence="18">Metal transporter CNNM2</fullName>
    </submittedName>
</protein>
<evidence type="ECO:0000256" key="3">
    <source>
        <dbReference type="ARBA" id="ARBA00022692"/>
    </source>
</evidence>
<feature type="compositionally biased region" description="Basic and acidic residues" evidence="11">
    <location>
        <begin position="753"/>
        <end position="770"/>
    </location>
</feature>
<reference evidence="16 17" key="2">
    <citation type="submission" date="2018-11" db="EMBL/GenBank/DDBJ databases">
        <authorList>
            <consortium name="Pathogen Informatics"/>
        </authorList>
    </citation>
    <scope>NUCLEOTIDE SEQUENCE [LARGE SCALE GENOMIC DNA]</scope>
</reference>
<dbReference type="Proteomes" id="UP000267096">
    <property type="component" value="Unassembled WGS sequence"/>
</dbReference>
<dbReference type="GO" id="GO:0022857">
    <property type="term" value="F:transmembrane transporter activity"/>
    <property type="evidence" value="ECO:0007669"/>
    <property type="project" value="TreeGrafter"/>
</dbReference>
<dbReference type="PANTHER" id="PTHR12064:SF94">
    <property type="entry name" value="UNEXTENDED PROTEIN"/>
    <property type="match status" value="1"/>
</dbReference>
<dbReference type="GO" id="GO:1905941">
    <property type="term" value="P:positive regulation of gonad development"/>
    <property type="evidence" value="ECO:0007669"/>
    <property type="project" value="UniProtKB-ARBA"/>
</dbReference>
<dbReference type="GO" id="GO:0032026">
    <property type="term" value="P:response to magnesium ion"/>
    <property type="evidence" value="ECO:0007669"/>
    <property type="project" value="UniProtKB-ARBA"/>
</dbReference>
<accession>A0A0M3IY92</accession>
<evidence type="ECO:0000313" key="17">
    <source>
        <dbReference type="Proteomes" id="UP000267096"/>
    </source>
</evidence>
<evidence type="ECO:0000259" key="14">
    <source>
        <dbReference type="PROSITE" id="PS51371"/>
    </source>
</evidence>
<feature type="domain" description="CBS" evidence="14">
    <location>
        <begin position="434"/>
        <end position="503"/>
    </location>
</feature>
<gene>
    <name evidence="16" type="ORF">ASIM_LOCUS125</name>
</gene>